<feature type="transmembrane region" description="Helical" evidence="4">
    <location>
        <begin position="35"/>
        <end position="54"/>
    </location>
</feature>
<dbReference type="InterPro" id="IPR009057">
    <property type="entry name" value="Homeodomain-like_sf"/>
</dbReference>
<keyword evidence="3" id="KW-0804">Transcription</keyword>
<feature type="transmembrane region" description="Helical" evidence="4">
    <location>
        <begin position="66"/>
        <end position="82"/>
    </location>
</feature>
<dbReference type="SMART" id="SM00342">
    <property type="entry name" value="HTH_ARAC"/>
    <property type="match status" value="1"/>
</dbReference>
<dbReference type="RefSeq" id="WP_249972460.1">
    <property type="nucleotide sequence ID" value="NZ_JAMFLZ010000002.1"/>
</dbReference>
<comment type="caution">
    <text evidence="6">The sequence shown here is derived from an EMBL/GenBank/DDBJ whole genome shotgun (WGS) entry which is preliminary data.</text>
</comment>
<dbReference type="PANTHER" id="PTHR43280">
    <property type="entry name" value="ARAC-FAMILY TRANSCRIPTIONAL REGULATOR"/>
    <property type="match status" value="1"/>
</dbReference>
<gene>
    <name evidence="6" type="ORF">M3P09_06395</name>
</gene>
<accession>A0ABT0QC97</accession>
<feature type="transmembrane region" description="Helical" evidence="4">
    <location>
        <begin position="162"/>
        <end position="187"/>
    </location>
</feature>
<organism evidence="6 7">
    <name type="scientific">Jejuia spongiicola</name>
    <dbReference type="NCBI Taxonomy" id="2942207"/>
    <lineage>
        <taxon>Bacteria</taxon>
        <taxon>Pseudomonadati</taxon>
        <taxon>Bacteroidota</taxon>
        <taxon>Flavobacteriia</taxon>
        <taxon>Flavobacteriales</taxon>
        <taxon>Flavobacteriaceae</taxon>
        <taxon>Jejuia</taxon>
    </lineage>
</organism>
<sequence length="356" mass="41658">MYSLTNIVQVIIIFQGSLLALFILAYNKPKSRNDFFLALLIGALVLQITGIFLVNRNIQTNFFNKINSVYLFLYGPLLYLYSKDITFSDFKFKLKDAVHFLPFILILTTSAFLEERIPQVILYMAYAMHILSYILACFWQLKMYRKVLMDNYSKLESLNVKWLKWTLILFSLIVIVDGIQIGSILVFQKLLRLEIIVFILILAVINLLYFSGFNQPKVKRFNTEELELSISIKSRKRRNTSLIENKTLINRLEKYLAETESYKNPNITIGSLSEEIDIPKRTLSELINDHYDKNFVDFINTYRIKEAKVMLMNMVDPNLTILEVMYEVGFNSKSSFNSTFKKKTNLTPSEFKSKYK</sequence>
<feature type="transmembrane region" description="Helical" evidence="4">
    <location>
        <begin position="6"/>
        <end position="26"/>
    </location>
</feature>
<dbReference type="Gene3D" id="1.10.10.60">
    <property type="entry name" value="Homeodomain-like"/>
    <property type="match status" value="2"/>
</dbReference>
<dbReference type="Proteomes" id="UP001165381">
    <property type="component" value="Unassembled WGS sequence"/>
</dbReference>
<reference evidence="6" key="1">
    <citation type="submission" date="2022-05" db="EMBL/GenBank/DDBJ databases">
        <authorList>
            <person name="Park J.-S."/>
        </authorList>
    </citation>
    <scope>NUCLEOTIDE SEQUENCE</scope>
    <source>
        <strain evidence="6">2012CJ34-3</strain>
    </source>
</reference>
<keyword evidence="4" id="KW-0812">Transmembrane</keyword>
<feature type="transmembrane region" description="Helical" evidence="4">
    <location>
        <begin position="94"/>
        <end position="114"/>
    </location>
</feature>
<evidence type="ECO:0000313" key="7">
    <source>
        <dbReference type="Proteomes" id="UP001165381"/>
    </source>
</evidence>
<dbReference type="Pfam" id="PF12833">
    <property type="entry name" value="HTH_18"/>
    <property type="match status" value="1"/>
</dbReference>
<protein>
    <submittedName>
        <fullName evidence="6">Helix-turn-helix domain-containing protein</fullName>
    </submittedName>
</protein>
<keyword evidence="1" id="KW-0805">Transcription regulation</keyword>
<evidence type="ECO:0000256" key="4">
    <source>
        <dbReference type="SAM" id="Phobius"/>
    </source>
</evidence>
<feature type="domain" description="HTH araC/xylS-type" evidence="5">
    <location>
        <begin position="250"/>
        <end position="354"/>
    </location>
</feature>
<dbReference type="PRINTS" id="PR00032">
    <property type="entry name" value="HTHARAC"/>
</dbReference>
<evidence type="ECO:0000313" key="6">
    <source>
        <dbReference type="EMBL" id="MCL6294616.1"/>
    </source>
</evidence>
<keyword evidence="4" id="KW-0472">Membrane</keyword>
<proteinExistence type="predicted"/>
<feature type="transmembrane region" description="Helical" evidence="4">
    <location>
        <begin position="120"/>
        <end position="141"/>
    </location>
</feature>
<evidence type="ECO:0000256" key="1">
    <source>
        <dbReference type="ARBA" id="ARBA00023015"/>
    </source>
</evidence>
<dbReference type="EMBL" id="JAMFLZ010000002">
    <property type="protein sequence ID" value="MCL6294616.1"/>
    <property type="molecule type" value="Genomic_DNA"/>
</dbReference>
<evidence type="ECO:0000256" key="3">
    <source>
        <dbReference type="ARBA" id="ARBA00023163"/>
    </source>
</evidence>
<evidence type="ECO:0000259" key="5">
    <source>
        <dbReference type="PROSITE" id="PS01124"/>
    </source>
</evidence>
<name>A0ABT0QC97_9FLAO</name>
<feature type="transmembrane region" description="Helical" evidence="4">
    <location>
        <begin position="193"/>
        <end position="210"/>
    </location>
</feature>
<evidence type="ECO:0000256" key="2">
    <source>
        <dbReference type="ARBA" id="ARBA00023125"/>
    </source>
</evidence>
<dbReference type="PROSITE" id="PS01124">
    <property type="entry name" value="HTH_ARAC_FAMILY_2"/>
    <property type="match status" value="1"/>
</dbReference>
<dbReference type="SUPFAM" id="SSF46689">
    <property type="entry name" value="Homeodomain-like"/>
    <property type="match status" value="1"/>
</dbReference>
<keyword evidence="7" id="KW-1185">Reference proteome</keyword>
<dbReference type="InterPro" id="IPR020449">
    <property type="entry name" value="Tscrpt_reg_AraC-type_HTH"/>
</dbReference>
<dbReference type="InterPro" id="IPR018060">
    <property type="entry name" value="HTH_AraC"/>
</dbReference>
<dbReference type="PANTHER" id="PTHR43280:SF29">
    <property type="entry name" value="ARAC-FAMILY TRANSCRIPTIONAL REGULATOR"/>
    <property type="match status" value="1"/>
</dbReference>
<keyword evidence="4" id="KW-1133">Transmembrane helix</keyword>
<keyword evidence="2" id="KW-0238">DNA-binding</keyword>